<accession>A0A0C2J2Y5</accession>
<dbReference type="OrthoDB" id="5168265at2759"/>
<dbReference type="GeneID" id="63677684"/>
<dbReference type="HOGENOM" id="CLU_1678452_0_0_1"/>
<keyword evidence="3" id="KW-1185">Reference proteome</keyword>
<feature type="transmembrane region" description="Helical" evidence="1">
    <location>
        <begin position="106"/>
        <end position="128"/>
    </location>
</feature>
<dbReference type="AlphaFoldDB" id="A0A0C2J2Y5"/>
<dbReference type="VEuPathDB" id="FungiDB:SPBR_04480"/>
<protein>
    <submittedName>
        <fullName evidence="2">Uncharacterized protein</fullName>
    </submittedName>
</protein>
<sequence length="159" mass="18126">MYCQLHRPVTSGSQVACALGHIGDRIYWIQKGFFLPDALGIVPPPYFPILHVGITALVSILLFKAIVLDPLQELNCLSVLRRRSAFNAKLSGPGGNFFLQRYWRQVLRTFCEIFIVSSMLNIIFLFIFRNNETAVAGDQNPDIYSQVMRNKLNRYGIIF</sequence>
<evidence type="ECO:0000313" key="2">
    <source>
        <dbReference type="EMBL" id="KIH93400.1"/>
    </source>
</evidence>
<proteinExistence type="predicted"/>
<keyword evidence="1" id="KW-0812">Transmembrane</keyword>
<dbReference type="EMBL" id="AWTV01000005">
    <property type="protein sequence ID" value="KIH93400.1"/>
    <property type="molecule type" value="Genomic_DNA"/>
</dbReference>
<organism evidence="2 3">
    <name type="scientific">Sporothrix brasiliensis 5110</name>
    <dbReference type="NCBI Taxonomy" id="1398154"/>
    <lineage>
        <taxon>Eukaryota</taxon>
        <taxon>Fungi</taxon>
        <taxon>Dikarya</taxon>
        <taxon>Ascomycota</taxon>
        <taxon>Pezizomycotina</taxon>
        <taxon>Sordariomycetes</taxon>
        <taxon>Sordariomycetidae</taxon>
        <taxon>Ophiostomatales</taxon>
        <taxon>Ophiostomataceae</taxon>
        <taxon>Sporothrix</taxon>
    </lineage>
</organism>
<evidence type="ECO:0000313" key="3">
    <source>
        <dbReference type="Proteomes" id="UP000031575"/>
    </source>
</evidence>
<name>A0A0C2J2Y5_9PEZI</name>
<dbReference type="RefSeq" id="XP_040621410.1">
    <property type="nucleotide sequence ID" value="XM_040762763.1"/>
</dbReference>
<gene>
    <name evidence="2" type="ORF">SPBR_04480</name>
</gene>
<feature type="transmembrane region" description="Helical" evidence="1">
    <location>
        <begin position="46"/>
        <end position="67"/>
    </location>
</feature>
<evidence type="ECO:0000256" key="1">
    <source>
        <dbReference type="SAM" id="Phobius"/>
    </source>
</evidence>
<comment type="caution">
    <text evidence="2">The sequence shown here is derived from an EMBL/GenBank/DDBJ whole genome shotgun (WGS) entry which is preliminary data.</text>
</comment>
<reference evidence="2 3" key="1">
    <citation type="journal article" date="2014" name="BMC Genomics">
        <title>Comparative genomics of the major fungal agents of human and animal Sporotrichosis: Sporothrix schenckii and Sporothrix brasiliensis.</title>
        <authorList>
            <person name="Teixeira M.M."/>
            <person name="de Almeida L.G."/>
            <person name="Kubitschek-Barreira P."/>
            <person name="Alves F.L."/>
            <person name="Kioshima E.S."/>
            <person name="Abadio A.K."/>
            <person name="Fernandes L."/>
            <person name="Derengowski L.S."/>
            <person name="Ferreira K.S."/>
            <person name="Souza R.C."/>
            <person name="Ruiz J.C."/>
            <person name="de Andrade N.C."/>
            <person name="Paes H.C."/>
            <person name="Nicola A.M."/>
            <person name="Albuquerque P."/>
            <person name="Gerber A.L."/>
            <person name="Martins V.P."/>
            <person name="Peconick L.D."/>
            <person name="Neto A.V."/>
            <person name="Chaucanez C.B."/>
            <person name="Silva P.A."/>
            <person name="Cunha O.L."/>
            <person name="de Oliveira F.F."/>
            <person name="dos Santos T.C."/>
            <person name="Barros A.L."/>
            <person name="Soares M.A."/>
            <person name="de Oliveira L.M."/>
            <person name="Marini M.M."/>
            <person name="Villalobos-Duno H."/>
            <person name="Cunha M.M."/>
            <person name="de Hoog S."/>
            <person name="da Silveira J.F."/>
            <person name="Henrissat B."/>
            <person name="Nino-Vega G.A."/>
            <person name="Cisalpino P.S."/>
            <person name="Mora-Montes H.M."/>
            <person name="Almeida S.R."/>
            <person name="Stajich J.E."/>
            <person name="Lopes-Bezerra L.M."/>
            <person name="Vasconcelos A.T."/>
            <person name="Felipe M.S."/>
        </authorList>
    </citation>
    <scope>NUCLEOTIDE SEQUENCE [LARGE SCALE GENOMIC DNA]</scope>
    <source>
        <strain evidence="2 3">5110</strain>
    </source>
</reference>
<dbReference type="Proteomes" id="UP000031575">
    <property type="component" value="Unassembled WGS sequence"/>
</dbReference>
<keyword evidence="1" id="KW-1133">Transmembrane helix</keyword>
<keyword evidence="1" id="KW-0472">Membrane</keyword>